<evidence type="ECO:0000313" key="1">
    <source>
        <dbReference type="EMBL" id="GAA4242623.1"/>
    </source>
</evidence>
<evidence type="ECO:0008006" key="3">
    <source>
        <dbReference type="Google" id="ProtNLM"/>
    </source>
</evidence>
<reference evidence="2" key="1">
    <citation type="journal article" date="2019" name="Int. J. Syst. Evol. Microbiol.">
        <title>The Global Catalogue of Microorganisms (GCM) 10K type strain sequencing project: providing services to taxonomists for standard genome sequencing and annotation.</title>
        <authorList>
            <consortium name="The Broad Institute Genomics Platform"/>
            <consortium name="The Broad Institute Genome Sequencing Center for Infectious Disease"/>
            <person name="Wu L."/>
            <person name="Ma J."/>
        </authorList>
    </citation>
    <scope>NUCLEOTIDE SEQUENCE [LARGE SCALE GENOMIC DNA]</scope>
    <source>
        <strain evidence="2">JCM 17440</strain>
    </source>
</reference>
<name>A0ABP8CRX7_9ACTN</name>
<dbReference type="EMBL" id="BAABAS010000035">
    <property type="protein sequence ID" value="GAA4242623.1"/>
    <property type="molecule type" value="Genomic_DNA"/>
</dbReference>
<keyword evidence="2" id="KW-1185">Reference proteome</keyword>
<accession>A0ABP8CRX7</accession>
<protein>
    <recommendedName>
        <fullName evidence="3">ANTAR domain-containing protein</fullName>
    </recommendedName>
</protein>
<gene>
    <name evidence="1" type="ORF">GCM10022254_76320</name>
</gene>
<comment type="caution">
    <text evidence="1">The sequence shown here is derived from an EMBL/GenBank/DDBJ whole genome shotgun (WGS) entry which is preliminary data.</text>
</comment>
<organism evidence="1 2">
    <name type="scientific">Actinomadura meridiana</name>
    <dbReference type="NCBI Taxonomy" id="559626"/>
    <lineage>
        <taxon>Bacteria</taxon>
        <taxon>Bacillati</taxon>
        <taxon>Actinomycetota</taxon>
        <taxon>Actinomycetes</taxon>
        <taxon>Streptosporangiales</taxon>
        <taxon>Thermomonosporaceae</taxon>
        <taxon>Actinomadura</taxon>
    </lineage>
</organism>
<proteinExistence type="predicted"/>
<evidence type="ECO:0000313" key="2">
    <source>
        <dbReference type="Proteomes" id="UP001501710"/>
    </source>
</evidence>
<sequence>MRLAARHGLSHPALMRFALTVVGTLPAPAAPSAADRLAAALTRVTPAS</sequence>
<dbReference type="Proteomes" id="UP001501710">
    <property type="component" value="Unassembled WGS sequence"/>
</dbReference>